<feature type="transmembrane region" description="Helical" evidence="1">
    <location>
        <begin position="103"/>
        <end position="125"/>
    </location>
</feature>
<accession>A0A934KBV0</accession>
<dbReference type="Proteomes" id="UP000620075">
    <property type="component" value="Unassembled WGS sequence"/>
</dbReference>
<sequence>MIPRPPADLCPTPASSRRRLVWLGCTTCAWAWIFSLQSFYFAAGGSVGSSAFPPALVHPVMERQPAALALMWGTGALKVVVGLLVLALIAGPRGWLPRRPLRWAALLGAVLMAGYEGLASLIQHALMVAGVVPIPAGLGGESARWHLWLFDPWWLLGGVLLGLTAWQARYRHKS</sequence>
<keyword evidence="1" id="KW-1133">Transmembrane helix</keyword>
<evidence type="ECO:0000256" key="1">
    <source>
        <dbReference type="SAM" id="Phobius"/>
    </source>
</evidence>
<evidence type="ECO:0000313" key="2">
    <source>
        <dbReference type="EMBL" id="MBJ7603609.1"/>
    </source>
</evidence>
<name>A0A934KBV0_9BACT</name>
<feature type="transmembrane region" description="Helical" evidence="1">
    <location>
        <begin position="145"/>
        <end position="166"/>
    </location>
</feature>
<gene>
    <name evidence="2" type="ORF">JF888_10530</name>
</gene>
<keyword evidence="1" id="KW-0812">Transmembrane</keyword>
<protein>
    <submittedName>
        <fullName evidence="2">DUF3995 domain-containing protein</fullName>
    </submittedName>
</protein>
<feature type="transmembrane region" description="Helical" evidence="1">
    <location>
        <begin position="69"/>
        <end position="91"/>
    </location>
</feature>
<organism evidence="2 3">
    <name type="scientific">Candidatus Dormiibacter inghamiae</name>
    <dbReference type="NCBI Taxonomy" id="3127013"/>
    <lineage>
        <taxon>Bacteria</taxon>
        <taxon>Bacillati</taxon>
        <taxon>Candidatus Dormiibacterota</taxon>
        <taxon>Candidatus Dormibacteria</taxon>
        <taxon>Candidatus Dormibacterales</taxon>
        <taxon>Candidatus Dormibacteraceae</taxon>
        <taxon>Candidatus Dormiibacter</taxon>
    </lineage>
</organism>
<keyword evidence="1" id="KW-0472">Membrane</keyword>
<dbReference type="AlphaFoldDB" id="A0A934KBV0"/>
<dbReference type="InterPro" id="IPR025058">
    <property type="entry name" value="DUF3995"/>
</dbReference>
<dbReference type="Pfam" id="PF13160">
    <property type="entry name" value="DUF3995"/>
    <property type="match status" value="1"/>
</dbReference>
<evidence type="ECO:0000313" key="3">
    <source>
        <dbReference type="Proteomes" id="UP000620075"/>
    </source>
</evidence>
<reference evidence="2 3" key="1">
    <citation type="submission" date="2020-10" db="EMBL/GenBank/DDBJ databases">
        <title>Ca. Dormibacterota MAGs.</title>
        <authorList>
            <person name="Montgomery K."/>
        </authorList>
    </citation>
    <scope>NUCLEOTIDE SEQUENCE [LARGE SCALE GENOMIC DNA]</scope>
    <source>
        <strain evidence="2">SC8811_S16_3</strain>
    </source>
</reference>
<proteinExistence type="predicted"/>
<comment type="caution">
    <text evidence="2">The sequence shown here is derived from an EMBL/GenBank/DDBJ whole genome shotgun (WGS) entry which is preliminary data.</text>
</comment>
<feature type="transmembrane region" description="Helical" evidence="1">
    <location>
        <begin position="20"/>
        <end position="43"/>
    </location>
</feature>
<dbReference type="EMBL" id="JAEKNQ010000040">
    <property type="protein sequence ID" value="MBJ7603609.1"/>
    <property type="molecule type" value="Genomic_DNA"/>
</dbReference>